<dbReference type="InterPro" id="IPR036907">
    <property type="entry name" value="5'-Nucleotdase_C_sf"/>
</dbReference>
<feature type="domain" description="5'-Nucleotidase C-terminal" evidence="2">
    <location>
        <begin position="75"/>
        <end position="206"/>
    </location>
</feature>
<dbReference type="AlphaFoldDB" id="A0A9D9I4Y5"/>
<reference evidence="3" key="1">
    <citation type="submission" date="2020-10" db="EMBL/GenBank/DDBJ databases">
        <authorList>
            <person name="Gilroy R."/>
        </authorList>
    </citation>
    <scope>NUCLEOTIDE SEQUENCE</scope>
    <source>
        <strain evidence="3">10037</strain>
    </source>
</reference>
<dbReference type="SUPFAM" id="SSF55816">
    <property type="entry name" value="5'-nucleotidase (syn. UDP-sugar hydrolase), C-terminal domain"/>
    <property type="match status" value="1"/>
</dbReference>
<gene>
    <name evidence="3" type="ORF">IAB93_08690</name>
</gene>
<dbReference type="InterPro" id="IPR006179">
    <property type="entry name" value="5_nucleotidase/apyrase"/>
</dbReference>
<evidence type="ECO:0000313" key="4">
    <source>
        <dbReference type="Proteomes" id="UP000823597"/>
    </source>
</evidence>
<dbReference type="Gene3D" id="3.90.780.10">
    <property type="entry name" value="5'-Nucleotidase, C-terminal domain"/>
    <property type="match status" value="1"/>
</dbReference>
<keyword evidence="1" id="KW-0732">Signal</keyword>
<proteinExistence type="predicted"/>
<organism evidence="3 4">
    <name type="scientific">Candidatus Merdivivens pullistercoris</name>
    <dbReference type="NCBI Taxonomy" id="2840873"/>
    <lineage>
        <taxon>Bacteria</taxon>
        <taxon>Pseudomonadati</taxon>
        <taxon>Bacteroidota</taxon>
        <taxon>Bacteroidia</taxon>
        <taxon>Bacteroidales</taxon>
        <taxon>Muribaculaceae</taxon>
        <taxon>Muribaculaceae incertae sedis</taxon>
        <taxon>Candidatus Merdivivens</taxon>
    </lineage>
</organism>
<dbReference type="PRINTS" id="PR01607">
    <property type="entry name" value="APYRASEFAMLY"/>
</dbReference>
<dbReference type="GO" id="GO:0009166">
    <property type="term" value="P:nucleotide catabolic process"/>
    <property type="evidence" value="ECO:0007669"/>
    <property type="project" value="InterPro"/>
</dbReference>
<dbReference type="GO" id="GO:0016787">
    <property type="term" value="F:hydrolase activity"/>
    <property type="evidence" value="ECO:0007669"/>
    <property type="project" value="InterPro"/>
</dbReference>
<evidence type="ECO:0000313" key="3">
    <source>
        <dbReference type="EMBL" id="MBO8466049.1"/>
    </source>
</evidence>
<evidence type="ECO:0000256" key="1">
    <source>
        <dbReference type="SAM" id="SignalP"/>
    </source>
</evidence>
<dbReference type="EMBL" id="JADIME010000092">
    <property type="protein sequence ID" value="MBO8466049.1"/>
    <property type="molecule type" value="Genomic_DNA"/>
</dbReference>
<dbReference type="InterPro" id="IPR008334">
    <property type="entry name" value="5'-Nucleotdase_C"/>
</dbReference>
<dbReference type="Pfam" id="PF02872">
    <property type="entry name" value="5_nucleotid_C"/>
    <property type="match status" value="1"/>
</dbReference>
<feature type="signal peptide" evidence="1">
    <location>
        <begin position="1"/>
        <end position="24"/>
    </location>
</feature>
<sequence length="253" mass="27524">MTRKTIMAVSVLAVLLSAGFTVSAQDFDYDWCIIPVTSEYDEPAETPVSAIVSKARKGMEYLNEVVAVSAKEMTAVRPESDLSNLTADIIAEMAGRITGSTVDCALYNMGGIRITLPEGDITLSDIVSCYPFKNTLVIARMSGESLLRFFADFAAMKQPEAVSGINITVSQDGKLQSVLVQGKEIDPDESYNMASISFLVSGGDGFFLENYADEIIDTGVQVKDAVLDYCRQAYKDGRILDADVEGRYVIEDK</sequence>
<reference evidence="3" key="2">
    <citation type="journal article" date="2021" name="PeerJ">
        <title>Extensive microbial diversity within the chicken gut microbiome revealed by metagenomics and culture.</title>
        <authorList>
            <person name="Gilroy R."/>
            <person name="Ravi A."/>
            <person name="Getino M."/>
            <person name="Pursley I."/>
            <person name="Horton D.L."/>
            <person name="Alikhan N.F."/>
            <person name="Baker D."/>
            <person name="Gharbi K."/>
            <person name="Hall N."/>
            <person name="Watson M."/>
            <person name="Adriaenssens E.M."/>
            <person name="Foster-Nyarko E."/>
            <person name="Jarju S."/>
            <person name="Secka A."/>
            <person name="Antonio M."/>
            <person name="Oren A."/>
            <person name="Chaudhuri R.R."/>
            <person name="La Ragione R."/>
            <person name="Hildebrand F."/>
            <person name="Pallen M.J."/>
        </authorList>
    </citation>
    <scope>NUCLEOTIDE SEQUENCE</scope>
    <source>
        <strain evidence="3">10037</strain>
    </source>
</reference>
<feature type="chain" id="PRO_5039721415" evidence="1">
    <location>
        <begin position="25"/>
        <end position="253"/>
    </location>
</feature>
<protein>
    <submittedName>
        <fullName evidence="3">5'-nucleotidase C-terminal domain-containing protein</fullName>
    </submittedName>
</protein>
<accession>A0A9D9I4Y5</accession>
<comment type="caution">
    <text evidence="3">The sequence shown here is derived from an EMBL/GenBank/DDBJ whole genome shotgun (WGS) entry which is preliminary data.</text>
</comment>
<dbReference type="PANTHER" id="PTHR11575">
    <property type="entry name" value="5'-NUCLEOTIDASE-RELATED"/>
    <property type="match status" value="1"/>
</dbReference>
<dbReference type="Proteomes" id="UP000823597">
    <property type="component" value="Unassembled WGS sequence"/>
</dbReference>
<evidence type="ECO:0000259" key="2">
    <source>
        <dbReference type="Pfam" id="PF02872"/>
    </source>
</evidence>
<name>A0A9D9I4Y5_9BACT</name>
<dbReference type="PANTHER" id="PTHR11575:SF24">
    <property type="entry name" value="5'-NUCLEOTIDASE"/>
    <property type="match status" value="1"/>
</dbReference>